<dbReference type="RefSeq" id="WP_070126385.1">
    <property type="nucleotide sequence ID" value="NZ_MDHN01000036.1"/>
</dbReference>
<feature type="chain" id="PRO_5009209502" description="Solute-binding protein family 3/N-terminal domain-containing protein" evidence="3">
    <location>
        <begin position="23"/>
        <end position="253"/>
    </location>
</feature>
<evidence type="ECO:0000259" key="4">
    <source>
        <dbReference type="SMART" id="SM00062"/>
    </source>
</evidence>
<evidence type="ECO:0000313" key="5">
    <source>
        <dbReference type="EMBL" id="OFC69827.1"/>
    </source>
</evidence>
<dbReference type="AlphaFoldDB" id="A0A1E7Z8M0"/>
<dbReference type="OrthoDB" id="245568at2"/>
<dbReference type="PANTHER" id="PTHR35936:SF25">
    <property type="entry name" value="ABC TRANSPORTER SUBSTRATE-BINDING PROTEIN"/>
    <property type="match status" value="1"/>
</dbReference>
<dbReference type="InterPro" id="IPR001638">
    <property type="entry name" value="Solute-binding_3/MltF_N"/>
</dbReference>
<protein>
    <recommendedName>
        <fullName evidence="4">Solute-binding protein family 3/N-terminal domain-containing protein</fullName>
    </recommendedName>
</protein>
<evidence type="ECO:0000313" key="6">
    <source>
        <dbReference type="Proteomes" id="UP000175691"/>
    </source>
</evidence>
<evidence type="ECO:0000256" key="2">
    <source>
        <dbReference type="ARBA" id="ARBA00022729"/>
    </source>
</evidence>
<organism evidence="5 6">
    <name type="scientific">Alteromonas confluentis</name>
    <dbReference type="NCBI Taxonomy" id="1656094"/>
    <lineage>
        <taxon>Bacteria</taxon>
        <taxon>Pseudomonadati</taxon>
        <taxon>Pseudomonadota</taxon>
        <taxon>Gammaproteobacteria</taxon>
        <taxon>Alteromonadales</taxon>
        <taxon>Alteromonadaceae</taxon>
        <taxon>Alteromonas/Salinimonas group</taxon>
        <taxon>Alteromonas</taxon>
    </lineage>
</organism>
<dbReference type="Gene3D" id="3.40.190.10">
    <property type="entry name" value="Periplasmic binding protein-like II"/>
    <property type="match status" value="2"/>
</dbReference>
<name>A0A1E7Z8M0_9ALTE</name>
<keyword evidence="2 3" id="KW-0732">Signal</keyword>
<feature type="signal peptide" evidence="3">
    <location>
        <begin position="1"/>
        <end position="22"/>
    </location>
</feature>
<dbReference type="PANTHER" id="PTHR35936">
    <property type="entry name" value="MEMBRANE-BOUND LYTIC MUREIN TRANSGLYCOSYLASE F"/>
    <property type="match status" value="1"/>
</dbReference>
<keyword evidence="6" id="KW-1185">Reference proteome</keyword>
<dbReference type="STRING" id="1656094.BFC18_16025"/>
<accession>A0A1E7Z8M0</accession>
<gene>
    <name evidence="5" type="ORF">BFC18_16025</name>
</gene>
<comment type="caution">
    <text evidence="5">The sequence shown here is derived from an EMBL/GenBank/DDBJ whole genome shotgun (WGS) entry which is preliminary data.</text>
</comment>
<dbReference type="EMBL" id="MDHN01000036">
    <property type="protein sequence ID" value="OFC69827.1"/>
    <property type="molecule type" value="Genomic_DNA"/>
</dbReference>
<dbReference type="Pfam" id="PF00497">
    <property type="entry name" value="SBP_bac_3"/>
    <property type="match status" value="1"/>
</dbReference>
<comment type="similarity">
    <text evidence="1">Belongs to the bacterial solute-binding protein 3 family.</text>
</comment>
<dbReference type="SUPFAM" id="SSF53850">
    <property type="entry name" value="Periplasmic binding protein-like II"/>
    <property type="match status" value="1"/>
</dbReference>
<sequence length="253" mass="28684">MRYLVRFVVLLTVVATSYSVFAKPVDVVSGWNKPPYIISEGDTGFEIELVKAVLALSGHDARLHYVPMGRSVRLIGEQELDIALSMNERQALPKEWLSDVYVVYQNVVITRRDRKEIIGSLEALKDMTVIGFQTASQALGKAFSDVVSNHSGYLEVADQSRQVSMLLLGSVDAIVMDYRIFEHIRSTLPEDQQKEVDYHFLFESSPYRAAIPDPELRRAFNKGLQTLQESGEYTELTREYLPNVLTTSYAHIF</sequence>
<evidence type="ECO:0000256" key="3">
    <source>
        <dbReference type="SAM" id="SignalP"/>
    </source>
</evidence>
<dbReference type="Proteomes" id="UP000175691">
    <property type="component" value="Unassembled WGS sequence"/>
</dbReference>
<proteinExistence type="inferred from homology"/>
<reference evidence="5 6" key="1">
    <citation type="submission" date="2016-08" db="EMBL/GenBank/DDBJ databases">
        <authorList>
            <person name="Seilhamer J.J."/>
        </authorList>
    </citation>
    <scope>NUCLEOTIDE SEQUENCE [LARGE SCALE GENOMIC DNA]</scope>
    <source>
        <strain evidence="5 6">KCTC 42603</strain>
    </source>
</reference>
<dbReference type="SMART" id="SM00062">
    <property type="entry name" value="PBPb"/>
    <property type="match status" value="1"/>
</dbReference>
<evidence type="ECO:0000256" key="1">
    <source>
        <dbReference type="ARBA" id="ARBA00010333"/>
    </source>
</evidence>
<feature type="domain" description="Solute-binding protein family 3/N-terminal" evidence="4">
    <location>
        <begin position="24"/>
        <end position="244"/>
    </location>
</feature>